<feature type="non-terminal residue" evidence="2">
    <location>
        <position position="121"/>
    </location>
</feature>
<dbReference type="Proteomes" id="UP000053858">
    <property type="component" value="Unassembled WGS sequence"/>
</dbReference>
<feature type="non-terminal residue" evidence="2">
    <location>
        <position position="1"/>
    </location>
</feature>
<evidence type="ECO:0000313" key="2">
    <source>
        <dbReference type="EMBL" id="KGL88710.1"/>
    </source>
</evidence>
<gene>
    <name evidence="2" type="ORF">N301_03721</name>
</gene>
<dbReference type="AlphaFoldDB" id="A0A0A0A6T8"/>
<proteinExistence type="predicted"/>
<feature type="region of interest" description="Disordered" evidence="1">
    <location>
        <begin position="1"/>
        <end position="31"/>
    </location>
</feature>
<keyword evidence="3" id="KW-1185">Reference proteome</keyword>
<dbReference type="EMBL" id="KL870622">
    <property type="protein sequence ID" value="KGL88710.1"/>
    <property type="molecule type" value="Genomic_DNA"/>
</dbReference>
<evidence type="ECO:0000256" key="1">
    <source>
        <dbReference type="SAM" id="MobiDB-lite"/>
    </source>
</evidence>
<reference evidence="3" key="1">
    <citation type="journal article" date="2014" name="Science">
        <title>Comparative genomics reveals insights into avian genome evolution and adaptation.</title>
        <authorList>
            <consortium name="Avian Genome Consortium"/>
            <person name="Zhang G."/>
            <person name="Li C."/>
            <person name="Li Q."/>
            <person name="Li B."/>
            <person name="Larkin D.M."/>
            <person name="Lee C."/>
            <person name="Storz J.F."/>
            <person name="Antunes A."/>
            <person name="Greenwold M.J."/>
            <person name="Meredith R.W."/>
            <person name="Odeen A."/>
            <person name="Cui J."/>
            <person name="Zhou Q."/>
            <person name="Xu L."/>
            <person name="Pan H."/>
            <person name="Wang Z."/>
            <person name="Jin L."/>
            <person name="Zhang P."/>
            <person name="Hu H."/>
            <person name="Yang W."/>
            <person name="Hu J."/>
            <person name="Xiao J."/>
            <person name="Yang Z."/>
            <person name="Liu Y."/>
            <person name="Xie Q."/>
            <person name="Yu H."/>
            <person name="Lian J."/>
            <person name="Wen P."/>
            <person name="Zhang F."/>
            <person name="Li H."/>
            <person name="Zeng Y."/>
            <person name="Xiong Z."/>
            <person name="Liu S."/>
            <person name="Zhou L."/>
            <person name="Huang Z."/>
            <person name="An N."/>
            <person name="Wang J."/>
            <person name="Zheng Q."/>
            <person name="Xiong Y."/>
            <person name="Wang G."/>
            <person name="Wang B."/>
            <person name="Wang J."/>
            <person name="Fan Y."/>
            <person name="da Fonseca R.R."/>
            <person name="Alfaro-Nunez A."/>
            <person name="Schubert M."/>
            <person name="Orlando L."/>
            <person name="Mourier T."/>
            <person name="Howard J.T."/>
            <person name="Ganapathy G."/>
            <person name="Pfenning A."/>
            <person name="Whitney O."/>
            <person name="Rivas M.V."/>
            <person name="Hara E."/>
            <person name="Smith J."/>
            <person name="Farre M."/>
            <person name="Narayan J."/>
            <person name="Slavov G."/>
            <person name="Romanov M.N."/>
            <person name="Borges R."/>
            <person name="Machado J.P."/>
            <person name="Khan I."/>
            <person name="Springer M.S."/>
            <person name="Gatesy J."/>
            <person name="Hoffmann F.G."/>
            <person name="Opazo J.C."/>
            <person name="Hastad O."/>
            <person name="Sawyer R.H."/>
            <person name="Kim H."/>
            <person name="Kim K.W."/>
            <person name="Kim H.J."/>
            <person name="Cho S."/>
            <person name="Li N."/>
            <person name="Huang Y."/>
            <person name="Bruford M.W."/>
            <person name="Zhan X."/>
            <person name="Dixon A."/>
            <person name="Bertelsen M.F."/>
            <person name="Derryberry E."/>
            <person name="Warren W."/>
            <person name="Wilson R.K."/>
            <person name="Li S."/>
            <person name="Ray D.A."/>
            <person name="Green R.E."/>
            <person name="O'Brien S.J."/>
            <person name="Griffin D."/>
            <person name="Johnson W.E."/>
            <person name="Haussler D."/>
            <person name="Ryder O.A."/>
            <person name="Willerslev E."/>
            <person name="Graves G.R."/>
            <person name="Alstrom P."/>
            <person name="Fjeldsa J."/>
            <person name="Mindell D.P."/>
            <person name="Edwards S.V."/>
            <person name="Braun E.L."/>
            <person name="Rahbek C."/>
            <person name="Burt D.W."/>
            <person name="Houde P."/>
            <person name="Zhang Y."/>
            <person name="Yang H."/>
            <person name="Wang J."/>
            <person name="Jarvis E.D."/>
            <person name="Gilbert M.T."/>
            <person name="Wang J."/>
        </authorList>
    </citation>
    <scope>NUCLEOTIDE SEQUENCE [LARGE SCALE GENOMIC DNA]</scope>
</reference>
<protein>
    <submittedName>
        <fullName evidence="2">Uncharacterized protein</fullName>
    </submittedName>
</protein>
<sequence>APPPGSRVPAEDAGMLGESRAASPRIPRSAGVSCADAGETITAARCRKLICSQTSVLITGKVKKNPSQAARGLLPARAPASLGDPEYHDCIDSIILYNVILCICVIATNRVERHTKINDLK</sequence>
<evidence type="ECO:0000313" key="3">
    <source>
        <dbReference type="Proteomes" id="UP000053858"/>
    </source>
</evidence>
<organism evidence="2 3">
    <name type="scientific">Charadrius vociferus</name>
    <name type="common">Killdeer</name>
    <name type="synonym">Aegialitis vocifera</name>
    <dbReference type="NCBI Taxonomy" id="50402"/>
    <lineage>
        <taxon>Eukaryota</taxon>
        <taxon>Metazoa</taxon>
        <taxon>Chordata</taxon>
        <taxon>Craniata</taxon>
        <taxon>Vertebrata</taxon>
        <taxon>Euteleostomi</taxon>
        <taxon>Archelosauria</taxon>
        <taxon>Archosauria</taxon>
        <taxon>Dinosauria</taxon>
        <taxon>Saurischia</taxon>
        <taxon>Theropoda</taxon>
        <taxon>Coelurosauria</taxon>
        <taxon>Aves</taxon>
        <taxon>Neognathae</taxon>
        <taxon>Neoaves</taxon>
        <taxon>Charadriiformes</taxon>
        <taxon>Charadriidae</taxon>
        <taxon>Charadrius</taxon>
    </lineage>
</organism>
<accession>A0A0A0A6T8</accession>
<name>A0A0A0A6T8_CHAVO</name>